<proteinExistence type="predicted"/>
<dbReference type="SUPFAM" id="SSF46966">
    <property type="entry name" value="Spectrin repeat"/>
    <property type="match status" value="9"/>
</dbReference>
<keyword evidence="2" id="KW-0175">Coiled coil</keyword>
<dbReference type="Gene3D" id="1.20.58.60">
    <property type="match status" value="8"/>
</dbReference>
<dbReference type="PANTHER" id="PTHR11915">
    <property type="entry name" value="SPECTRIN/FILAMIN RELATED CYTOSKELETAL PROTEIN"/>
    <property type="match status" value="1"/>
</dbReference>
<evidence type="ECO:0000256" key="3">
    <source>
        <dbReference type="SAM" id="MobiDB-lite"/>
    </source>
</evidence>
<accession>A0ABM0LZ98</accession>
<feature type="coiled-coil region" evidence="2">
    <location>
        <begin position="793"/>
        <end position="820"/>
    </location>
</feature>
<reference evidence="5" key="1">
    <citation type="submission" date="2025-08" db="UniProtKB">
        <authorList>
            <consortium name="RefSeq"/>
        </authorList>
    </citation>
    <scope>IDENTIFICATION</scope>
    <source>
        <tissue evidence="5">Testes</tissue>
    </source>
</reference>
<dbReference type="RefSeq" id="XP_006813089.1">
    <property type="nucleotide sequence ID" value="XM_006813026.1"/>
</dbReference>
<dbReference type="InterPro" id="IPR018159">
    <property type="entry name" value="Spectrin/alpha-actinin"/>
</dbReference>
<dbReference type="Pfam" id="PF00435">
    <property type="entry name" value="Spectrin"/>
    <property type="match status" value="6"/>
</dbReference>
<keyword evidence="4" id="KW-1185">Reference proteome</keyword>
<evidence type="ECO:0000256" key="2">
    <source>
        <dbReference type="SAM" id="Coils"/>
    </source>
</evidence>
<name>A0ABM0LZ98_SACKO</name>
<dbReference type="CDD" id="cd00176">
    <property type="entry name" value="SPEC"/>
    <property type="match status" value="3"/>
</dbReference>
<dbReference type="Proteomes" id="UP000694865">
    <property type="component" value="Unplaced"/>
</dbReference>
<gene>
    <name evidence="5" type="primary">LOC102801999</name>
</gene>
<sequence length="1167" mass="132940">ILHDDITAQAKNVEKLKEAAKELADTQTELKPDVDQTLGFVLDKYGELDSQVTSRTTTLQAALAQSQTVQEGLDTLLRWIEDVEVKVERIVNTPIVTKKEPLAEQLQEAKNVSSDINNHKPNVDSVNENAEKLISETEPSKASVVKAKIDNMNKRYNKLDSAVKERGDYLQELQDKLNEFLKELDDLEDWLLPTLETLESPSLDRMELLELGSKLLDLGRQVDEHKPAYDEVTKLGSDLMKDPKAQDNKLISDGLGNVEKNWRAVGDLLHKRNQQLADRQRAHEKFGIAFDIAKDWLDNMDGKLDELEPIAKDIINLQVQIEQQKPLQREVASFQPKIEDVVRLGDNVEALTKPTGEVVAAVPHRRSSQVAQIPSDKPTRKPGHVRKSSDQMIPSDIFTGPSLVQRKSDEVSGRYGDISDKLADRQKELEDTLETVKAITDTEEKLKPLIDWVDKVDEKLTSQEPIKRNKIEPLKEQLVDQKDIQEDIQTHKSPLSDVLKDAEQFLRDNKDKLTPEQQAEVEKMKDDLKDKYDDVSAKSLERMRHLQQTLDYLEKDQAEKAAMEQKYTEQITAVQDILDWIQKTEEKLGSQQPASEDLKPLKEQDVENKTIRDDVLAHQQPLVISTQSAQVLLVTHADKLSPDEKTKLDSTIKDVHKRYDKINNQSESRVKQLDSSVDELQKFEHEYVTFETWLSRSEQTLHALMKDVGKDNPTVRKQTDQMKTFNEDVAEHKPELKFISMSGLKFLEHAKEYKVLLADFRTDALPAQFNKDFHETPESSIIKNRLVSLSDRYDKLKAQGVQHEQKMKELKEKHKNYKDELDSLLPWLLEAEAVVAEQLEQPVGAEPDVVKEQIEKLKPVTEETVSQAKNIDKLKETGKDLGETQPELKPQTDKTVGDAVGKYNNLKDKLSERNNALQTALTQSQGVQDGLDGLLSWLDEVEPKIEKINAKDVDVDKEVLHGQLQDVKVVITDIDNHKPSVDSVNTSADKLIKDSEPSVGKIVQDKLDDLNKRYTKAADAAKDKGGYLQDVTDKLIDFLEQVDKLDDWMIPVLETLDSPDMDRMELVEMGATLLQFGNQKDENEPIFENVEKLAEELLKDPKSKDKSQVEAVVKNVKKNWKDLEDALKKRNQQLGEREDAHAEFSKCVKATGDELDKIEHKRCEETR</sequence>
<evidence type="ECO:0000313" key="5">
    <source>
        <dbReference type="RefSeq" id="XP_006813089.1"/>
    </source>
</evidence>
<dbReference type="SMART" id="SM00150">
    <property type="entry name" value="SPEC"/>
    <property type="match status" value="9"/>
</dbReference>
<evidence type="ECO:0000313" key="4">
    <source>
        <dbReference type="Proteomes" id="UP000694865"/>
    </source>
</evidence>
<feature type="region of interest" description="Disordered" evidence="3">
    <location>
        <begin position="365"/>
        <end position="397"/>
    </location>
</feature>
<dbReference type="GeneID" id="102801999"/>
<protein>
    <submittedName>
        <fullName evidence="5">Dystonin-like</fullName>
    </submittedName>
</protein>
<evidence type="ECO:0000256" key="1">
    <source>
        <dbReference type="ARBA" id="ARBA00022737"/>
    </source>
</evidence>
<dbReference type="InterPro" id="IPR002017">
    <property type="entry name" value="Spectrin_repeat"/>
</dbReference>
<feature type="non-terminal residue" evidence="5">
    <location>
        <position position="1"/>
    </location>
</feature>
<organism evidence="4 5">
    <name type="scientific">Saccoglossus kowalevskii</name>
    <name type="common">Acorn worm</name>
    <dbReference type="NCBI Taxonomy" id="10224"/>
    <lineage>
        <taxon>Eukaryota</taxon>
        <taxon>Metazoa</taxon>
        <taxon>Hemichordata</taxon>
        <taxon>Enteropneusta</taxon>
        <taxon>Harrimaniidae</taxon>
        <taxon>Saccoglossus</taxon>
    </lineage>
</organism>
<keyword evidence="1" id="KW-0677">Repeat</keyword>